<keyword evidence="5 7" id="KW-1133">Transmembrane helix</keyword>
<feature type="transmembrane region" description="Helical" evidence="7">
    <location>
        <begin position="362"/>
        <end position="382"/>
    </location>
</feature>
<comment type="subcellular location">
    <subcellularLocation>
        <location evidence="1">Cell membrane</location>
        <topology evidence="1">Multi-pass membrane protein</topology>
    </subcellularLocation>
</comment>
<dbReference type="STRING" id="483218.BACPEC_01942"/>
<feature type="transmembrane region" description="Helical" evidence="7">
    <location>
        <begin position="320"/>
        <end position="342"/>
    </location>
</feature>
<evidence type="ECO:0000256" key="6">
    <source>
        <dbReference type="ARBA" id="ARBA00023136"/>
    </source>
</evidence>
<feature type="transmembrane region" description="Helical" evidence="7">
    <location>
        <begin position="197"/>
        <end position="217"/>
    </location>
</feature>
<feature type="transmembrane region" description="Helical" evidence="7">
    <location>
        <begin position="394"/>
        <end position="415"/>
    </location>
</feature>
<feature type="transmembrane region" description="Helical" evidence="7">
    <location>
        <begin position="21"/>
        <end position="38"/>
    </location>
</feature>
<evidence type="ECO:0000256" key="5">
    <source>
        <dbReference type="ARBA" id="ARBA00022989"/>
    </source>
</evidence>
<feature type="transmembrane region" description="Helical" evidence="7">
    <location>
        <begin position="172"/>
        <end position="191"/>
    </location>
</feature>
<keyword evidence="4 7" id="KW-0812">Transmembrane</keyword>
<dbReference type="AlphaFoldDB" id="B7AS87"/>
<organism evidence="8 9">
    <name type="scientific">[Bacteroides] pectinophilus ATCC 43243</name>
    <dbReference type="NCBI Taxonomy" id="483218"/>
    <lineage>
        <taxon>Bacteria</taxon>
        <taxon>Bacillati</taxon>
        <taxon>Bacillota</taxon>
        <taxon>Clostridia</taxon>
        <taxon>Eubacteriales</taxon>
    </lineage>
</organism>
<evidence type="ECO:0000256" key="1">
    <source>
        <dbReference type="ARBA" id="ARBA00004651"/>
    </source>
</evidence>
<protein>
    <recommendedName>
        <fullName evidence="10">MATE efflux family protein</fullName>
    </recommendedName>
</protein>
<evidence type="ECO:0000256" key="3">
    <source>
        <dbReference type="ARBA" id="ARBA00022475"/>
    </source>
</evidence>
<keyword evidence="9" id="KW-1185">Reference proteome</keyword>
<evidence type="ECO:0000313" key="9">
    <source>
        <dbReference type="Proteomes" id="UP000003136"/>
    </source>
</evidence>
<dbReference type="CDD" id="cd13138">
    <property type="entry name" value="MATE_yoeA_like"/>
    <property type="match status" value="1"/>
</dbReference>
<dbReference type="PANTHER" id="PTHR43549:SF3">
    <property type="entry name" value="MULTIDRUG RESISTANCE PROTEIN YPNP-RELATED"/>
    <property type="match status" value="1"/>
</dbReference>
<feature type="transmembrane region" description="Helical" evidence="7">
    <location>
        <begin position="102"/>
        <end position="121"/>
    </location>
</feature>
<evidence type="ECO:0000256" key="4">
    <source>
        <dbReference type="ARBA" id="ARBA00022692"/>
    </source>
</evidence>
<dbReference type="InterPro" id="IPR048279">
    <property type="entry name" value="MdtK-like"/>
</dbReference>
<keyword evidence="6 7" id="KW-0472">Membrane</keyword>
<reference evidence="8 9" key="1">
    <citation type="submission" date="2008-11" db="EMBL/GenBank/DDBJ databases">
        <title>Draft genome sequence of Bacteroides pectinophilus (ATCC 43243).</title>
        <authorList>
            <person name="Sudarsanam P."/>
            <person name="Ley R."/>
            <person name="Guruge J."/>
            <person name="Turnbaugh P.J."/>
            <person name="Mahowald M."/>
            <person name="Liep D."/>
            <person name="Gordon J."/>
        </authorList>
    </citation>
    <scope>NUCLEOTIDE SEQUENCE [LARGE SCALE GENOMIC DNA]</scope>
    <source>
        <strain evidence="8 9">ATCC 43243</strain>
    </source>
</reference>
<keyword evidence="3" id="KW-1003">Cell membrane</keyword>
<dbReference type="InterPro" id="IPR002528">
    <property type="entry name" value="MATE_fam"/>
</dbReference>
<comment type="caution">
    <text evidence="8">The sequence shown here is derived from an EMBL/GenBank/DDBJ whole genome shotgun (WGS) entry which is preliminary data.</text>
</comment>
<dbReference type="PANTHER" id="PTHR43549">
    <property type="entry name" value="MULTIDRUG RESISTANCE PROTEIN YPNP-RELATED"/>
    <property type="match status" value="1"/>
</dbReference>
<dbReference type="GO" id="GO:0015297">
    <property type="term" value="F:antiporter activity"/>
    <property type="evidence" value="ECO:0007669"/>
    <property type="project" value="InterPro"/>
</dbReference>
<proteinExistence type="predicted"/>
<keyword evidence="2" id="KW-0813">Transport</keyword>
<dbReference type="Proteomes" id="UP000003136">
    <property type="component" value="Unassembled WGS sequence"/>
</dbReference>
<dbReference type="InterPro" id="IPR052031">
    <property type="entry name" value="Membrane_Transporter-Flippase"/>
</dbReference>
<name>B7AS87_9FIRM</name>
<feature type="transmembrane region" description="Helical" evidence="7">
    <location>
        <begin position="421"/>
        <end position="442"/>
    </location>
</feature>
<gene>
    <name evidence="8" type="ORF">BACPEC_01942</name>
</gene>
<evidence type="ECO:0008006" key="10">
    <source>
        <dbReference type="Google" id="ProtNLM"/>
    </source>
</evidence>
<evidence type="ECO:0000256" key="2">
    <source>
        <dbReference type="ARBA" id="ARBA00022448"/>
    </source>
</evidence>
<evidence type="ECO:0000256" key="7">
    <source>
        <dbReference type="SAM" id="Phobius"/>
    </source>
</evidence>
<accession>B7AS87</accession>
<evidence type="ECO:0000313" key="8">
    <source>
        <dbReference type="EMBL" id="EEC57433.1"/>
    </source>
</evidence>
<dbReference type="GO" id="GO:0005886">
    <property type="term" value="C:plasma membrane"/>
    <property type="evidence" value="ECO:0007669"/>
    <property type="project" value="UniProtKB-SubCell"/>
</dbReference>
<dbReference type="HOGENOM" id="CLU_012893_5_0_9"/>
<dbReference type="PIRSF" id="PIRSF006603">
    <property type="entry name" value="DinF"/>
    <property type="match status" value="1"/>
</dbReference>
<feature type="transmembrane region" description="Helical" evidence="7">
    <location>
        <begin position="238"/>
        <end position="268"/>
    </location>
</feature>
<dbReference type="eggNOG" id="COG0534">
    <property type="taxonomic scope" value="Bacteria"/>
</dbReference>
<dbReference type="EMBL" id="ABVQ01000036">
    <property type="protein sequence ID" value="EEC57433.1"/>
    <property type="molecule type" value="Genomic_DNA"/>
</dbReference>
<sequence>MADYKDKKKIDITQGSLWKNIIIFSIPLMCSQVLEILFNMTDVAVVGRFASYEALGSVGSTTLLVTLFTGLLIGMGSGINVRAAQQLGAGDDKKTARTVHTSLLLCIIIGVILSAICVGFARTMLTMLNTKEELIDGAVLYFRIYGLGMPALAVFNFGNGVLSAKGETNRPLIYLSCGGVVNIILNLVFVIGCGMAAEGVAIASIIAQYISAGLTVKHMFGRNDSCRLRMDELKIDPVLAKAVLVLGLPAGLQNSIFALANLFIQTGVNSFDAVMVSGNSAAANADALMFNVMAAIYTGCATFMGQNLGAGRHERVLKSYFISLFYSALVGLIGGGLLIIFGRQFLSVFTTETAVVDAGLQRLHVMGFSFFISAFMDCTIAACRGIGKSIVPTFIVIMGSCIFRIIWVYTIFAYFHTVPSLYLVYSCSWTITAIAEIAYFTVSYRKLMHAQRAA</sequence>
<dbReference type="Pfam" id="PF01554">
    <property type="entry name" value="MatE"/>
    <property type="match status" value="2"/>
</dbReference>
<reference evidence="8 9" key="2">
    <citation type="submission" date="2008-11" db="EMBL/GenBank/DDBJ databases">
        <authorList>
            <person name="Fulton L."/>
            <person name="Clifton S."/>
            <person name="Fulton B."/>
            <person name="Xu J."/>
            <person name="Minx P."/>
            <person name="Pepin K.H."/>
            <person name="Johnson M."/>
            <person name="Bhonagiri V."/>
            <person name="Nash W.E."/>
            <person name="Mardis E.R."/>
            <person name="Wilson R.K."/>
        </authorList>
    </citation>
    <scope>NUCLEOTIDE SEQUENCE [LARGE SCALE GENOMIC DNA]</scope>
    <source>
        <strain evidence="8 9">ATCC 43243</strain>
    </source>
</reference>
<feature type="transmembrane region" description="Helical" evidence="7">
    <location>
        <begin position="141"/>
        <end position="160"/>
    </location>
</feature>
<dbReference type="GO" id="GO:0042910">
    <property type="term" value="F:xenobiotic transmembrane transporter activity"/>
    <property type="evidence" value="ECO:0007669"/>
    <property type="project" value="InterPro"/>
</dbReference>
<feature type="transmembrane region" description="Helical" evidence="7">
    <location>
        <begin position="288"/>
        <end position="308"/>
    </location>
</feature>
<dbReference type="NCBIfam" id="TIGR00797">
    <property type="entry name" value="matE"/>
    <property type="match status" value="1"/>
</dbReference>
<feature type="transmembrane region" description="Helical" evidence="7">
    <location>
        <begin position="58"/>
        <end position="81"/>
    </location>
</feature>